<dbReference type="PANTHER" id="PTHR21660">
    <property type="entry name" value="THIOESTERASE SUPERFAMILY MEMBER-RELATED"/>
    <property type="match status" value="1"/>
</dbReference>
<sequence length="167" mass="18361">MGMDNKIIKKMNGLLTHASDEDKGVIYQILEGIHDKNEGLYTTYITSFMKTSMEIRNDVLIMSIPISPFLHNSVDIVHGGFTATLADTAMGTLVNRKISHEVVAVTSEMKLNYIAPGVGNELRCEAKILHLGSKTSVTEAKIYNDKGTLIVAASGSFYLIPRTKKKD</sequence>
<evidence type="ECO:0000313" key="5">
    <source>
        <dbReference type="Proteomes" id="UP001649381"/>
    </source>
</evidence>
<dbReference type="CDD" id="cd03443">
    <property type="entry name" value="PaaI_thioesterase"/>
    <property type="match status" value="1"/>
</dbReference>
<dbReference type="SUPFAM" id="SSF54637">
    <property type="entry name" value="Thioesterase/thiol ester dehydrase-isomerase"/>
    <property type="match status" value="1"/>
</dbReference>
<keyword evidence="2" id="KW-0378">Hydrolase</keyword>
<dbReference type="InterPro" id="IPR029069">
    <property type="entry name" value="HotDog_dom_sf"/>
</dbReference>
<gene>
    <name evidence="4" type="ORF">L2716_04500</name>
</gene>
<dbReference type="RefSeq" id="WP_236332193.1">
    <property type="nucleotide sequence ID" value="NZ_JAKIJS010000001.1"/>
</dbReference>
<comment type="caution">
    <text evidence="4">The sequence shown here is derived from an EMBL/GenBank/DDBJ whole genome shotgun (WGS) entry which is preliminary data.</text>
</comment>
<name>A0ABS9GZ57_9BACL</name>
<dbReference type="Pfam" id="PF03061">
    <property type="entry name" value="4HBT"/>
    <property type="match status" value="1"/>
</dbReference>
<dbReference type="NCBIfam" id="TIGR00369">
    <property type="entry name" value="unchar_dom_1"/>
    <property type="match status" value="1"/>
</dbReference>
<dbReference type="InterPro" id="IPR003736">
    <property type="entry name" value="PAAI_dom"/>
</dbReference>
<comment type="similarity">
    <text evidence="1">Belongs to the thioesterase PaaI family.</text>
</comment>
<keyword evidence="5" id="KW-1185">Reference proteome</keyword>
<proteinExistence type="inferred from homology"/>
<dbReference type="Proteomes" id="UP001649381">
    <property type="component" value="Unassembled WGS sequence"/>
</dbReference>
<protein>
    <submittedName>
        <fullName evidence="4">PaaI family thioesterase</fullName>
    </submittedName>
</protein>
<accession>A0ABS9GZ57</accession>
<dbReference type="PANTHER" id="PTHR21660:SF1">
    <property type="entry name" value="ACYL-COENZYME A THIOESTERASE 13"/>
    <property type="match status" value="1"/>
</dbReference>
<evidence type="ECO:0000256" key="2">
    <source>
        <dbReference type="ARBA" id="ARBA00022801"/>
    </source>
</evidence>
<evidence type="ECO:0000259" key="3">
    <source>
        <dbReference type="Pfam" id="PF03061"/>
    </source>
</evidence>
<reference evidence="4 5" key="1">
    <citation type="submission" date="2022-01" db="EMBL/GenBank/DDBJ databases">
        <title>Alkalihalobacillus sp. EGI L200015, a novel bacterium isolated from a salt lake sediment.</title>
        <authorList>
            <person name="Gao L."/>
            <person name="Fang B.-Z."/>
            <person name="Li W.-J."/>
        </authorList>
    </citation>
    <scope>NUCLEOTIDE SEQUENCE [LARGE SCALE GENOMIC DNA]</scope>
    <source>
        <strain evidence="4 5">KCTC 12718</strain>
    </source>
</reference>
<organism evidence="4 5">
    <name type="scientific">Pseudalkalibacillus berkeleyi</name>
    <dbReference type="NCBI Taxonomy" id="1069813"/>
    <lineage>
        <taxon>Bacteria</taxon>
        <taxon>Bacillati</taxon>
        <taxon>Bacillota</taxon>
        <taxon>Bacilli</taxon>
        <taxon>Bacillales</taxon>
        <taxon>Fictibacillaceae</taxon>
        <taxon>Pseudalkalibacillus</taxon>
    </lineage>
</organism>
<dbReference type="EMBL" id="JAKIJS010000001">
    <property type="protein sequence ID" value="MCF6136980.1"/>
    <property type="molecule type" value="Genomic_DNA"/>
</dbReference>
<dbReference type="Gene3D" id="3.10.129.10">
    <property type="entry name" value="Hotdog Thioesterase"/>
    <property type="match status" value="1"/>
</dbReference>
<evidence type="ECO:0000256" key="1">
    <source>
        <dbReference type="ARBA" id="ARBA00008324"/>
    </source>
</evidence>
<feature type="domain" description="Thioesterase" evidence="3">
    <location>
        <begin position="76"/>
        <end position="150"/>
    </location>
</feature>
<dbReference type="InterPro" id="IPR039298">
    <property type="entry name" value="ACOT13"/>
</dbReference>
<dbReference type="InterPro" id="IPR006683">
    <property type="entry name" value="Thioestr_dom"/>
</dbReference>
<evidence type="ECO:0000313" key="4">
    <source>
        <dbReference type="EMBL" id="MCF6136980.1"/>
    </source>
</evidence>